<keyword evidence="3" id="KW-1185">Reference proteome</keyword>
<evidence type="ECO:0000313" key="2">
    <source>
        <dbReference type="EMBL" id="VXD16570.1"/>
    </source>
</evidence>
<dbReference type="AlphaFoldDB" id="A0A7Z9DYV3"/>
<dbReference type="Gene3D" id="3.40.30.10">
    <property type="entry name" value="Glutaredoxin"/>
    <property type="match status" value="1"/>
</dbReference>
<reference evidence="2" key="1">
    <citation type="submission" date="2019-10" db="EMBL/GenBank/DDBJ databases">
        <authorList>
            <consortium name="Genoscope - CEA"/>
            <person name="William W."/>
        </authorList>
    </citation>
    <scope>NUCLEOTIDE SEQUENCE [LARGE SCALE GENOMIC DNA]</scope>
    <source>
        <strain evidence="2">BBR_PRJEB10992</strain>
    </source>
</reference>
<dbReference type="Proteomes" id="UP000184550">
    <property type="component" value="Unassembled WGS sequence"/>
</dbReference>
<name>A0A7Z9DYV3_9CYAN</name>
<accession>A0A7Z9DYV3</accession>
<organism evidence="2 3">
    <name type="scientific">Planktothrix serta PCC 8927</name>
    <dbReference type="NCBI Taxonomy" id="671068"/>
    <lineage>
        <taxon>Bacteria</taxon>
        <taxon>Bacillati</taxon>
        <taxon>Cyanobacteriota</taxon>
        <taxon>Cyanophyceae</taxon>
        <taxon>Oscillatoriophycideae</taxon>
        <taxon>Oscillatoriales</taxon>
        <taxon>Microcoleaceae</taxon>
        <taxon>Planktothrix</taxon>
    </lineage>
</organism>
<dbReference type="RefSeq" id="WP_083620450.1">
    <property type="nucleotide sequence ID" value="NZ_LR734865.1"/>
</dbReference>
<gene>
    <name evidence="2" type="ORF">PL8927_550022</name>
</gene>
<protein>
    <submittedName>
        <fullName evidence="2">Uncharacterized 15.7 kDa protein in draG 3'region</fullName>
    </submittedName>
</protein>
<dbReference type="CDD" id="cd03033">
    <property type="entry name" value="ArsC_15kD"/>
    <property type="match status" value="1"/>
</dbReference>
<dbReference type="SUPFAM" id="SSF52833">
    <property type="entry name" value="Thioredoxin-like"/>
    <property type="match status" value="1"/>
</dbReference>
<evidence type="ECO:0000313" key="3">
    <source>
        <dbReference type="Proteomes" id="UP000184550"/>
    </source>
</evidence>
<dbReference type="NCBIfam" id="TIGR01616">
    <property type="entry name" value="nitro_assoc"/>
    <property type="match status" value="1"/>
</dbReference>
<dbReference type="Pfam" id="PF03960">
    <property type="entry name" value="ArsC"/>
    <property type="match status" value="1"/>
</dbReference>
<dbReference type="EMBL" id="CZCU02000130">
    <property type="protein sequence ID" value="VXD16570.1"/>
    <property type="molecule type" value="Genomic_DNA"/>
</dbReference>
<proteinExistence type="inferred from homology"/>
<dbReference type="PANTHER" id="PTHR30041:SF8">
    <property type="entry name" value="PROTEIN YFFB"/>
    <property type="match status" value="1"/>
</dbReference>
<dbReference type="InterPro" id="IPR006660">
    <property type="entry name" value="Arsenate_reductase-like"/>
</dbReference>
<dbReference type="InterPro" id="IPR036249">
    <property type="entry name" value="Thioredoxin-like_sf"/>
</dbReference>
<dbReference type="OrthoDB" id="9808142at2"/>
<comment type="caution">
    <text evidence="2">The sequence shown here is derived from an EMBL/GenBank/DDBJ whole genome shotgun (WGS) entry which is preliminary data.</text>
</comment>
<dbReference type="PANTHER" id="PTHR30041">
    <property type="entry name" value="ARSENATE REDUCTASE"/>
    <property type="match status" value="1"/>
</dbReference>
<dbReference type="PROSITE" id="PS51353">
    <property type="entry name" value="ARSC"/>
    <property type="match status" value="1"/>
</dbReference>
<evidence type="ECO:0000256" key="1">
    <source>
        <dbReference type="PROSITE-ProRule" id="PRU01282"/>
    </source>
</evidence>
<dbReference type="InterPro" id="IPR006503">
    <property type="entry name" value="Nase-assoc"/>
</dbReference>
<sequence length="154" mass="17138">MTTVIFYEKPGCINNTKQKALLQAAGHTVEAYNLLTQSWTVETLRPFFGDLPVVEWFNYTAPQIKSGKIVPAQLDAETALNLMIDDPLLIRRPLLQVGTHRKVGFDSDKIAAWIGLEAADQSQQIVRDQLIQQDLQTCANSNQSHSIPCASNET</sequence>
<comment type="similarity">
    <text evidence="1">Belongs to the ArsC family.</text>
</comment>